<sequence>MRKDSYGGLILEMPIYHAHVPLVIASSGTRHSPLNDDDETFIYANRRQIQMRFGDLPFAFLVSCSMIHAALLADRLCLS</sequence>
<dbReference type="AlphaFoldDB" id="A0AAP0WXF3"/>
<gene>
    <name evidence="2" type="ORF">L1049_012837</name>
</gene>
<feature type="transmembrane region" description="Helical" evidence="1">
    <location>
        <begin position="56"/>
        <end position="73"/>
    </location>
</feature>
<reference evidence="2 3" key="1">
    <citation type="journal article" date="2024" name="Plant J.">
        <title>Genome sequences and population genomics reveal climatic adaptation and genomic divergence between two closely related sweetgum species.</title>
        <authorList>
            <person name="Xu W.Q."/>
            <person name="Ren C.Q."/>
            <person name="Zhang X.Y."/>
            <person name="Comes H.P."/>
            <person name="Liu X.H."/>
            <person name="Li Y.G."/>
            <person name="Kettle C.J."/>
            <person name="Jalonen R."/>
            <person name="Gaisberger H."/>
            <person name="Ma Y.Z."/>
            <person name="Qiu Y.X."/>
        </authorList>
    </citation>
    <scope>NUCLEOTIDE SEQUENCE [LARGE SCALE GENOMIC DNA]</scope>
    <source>
        <strain evidence="2">Hangzhou</strain>
    </source>
</reference>
<keyword evidence="3" id="KW-1185">Reference proteome</keyword>
<evidence type="ECO:0000313" key="2">
    <source>
        <dbReference type="EMBL" id="KAK9279160.1"/>
    </source>
</evidence>
<organism evidence="2 3">
    <name type="scientific">Liquidambar formosana</name>
    <name type="common">Formosan gum</name>
    <dbReference type="NCBI Taxonomy" id="63359"/>
    <lineage>
        <taxon>Eukaryota</taxon>
        <taxon>Viridiplantae</taxon>
        <taxon>Streptophyta</taxon>
        <taxon>Embryophyta</taxon>
        <taxon>Tracheophyta</taxon>
        <taxon>Spermatophyta</taxon>
        <taxon>Magnoliopsida</taxon>
        <taxon>eudicotyledons</taxon>
        <taxon>Gunneridae</taxon>
        <taxon>Pentapetalae</taxon>
        <taxon>Saxifragales</taxon>
        <taxon>Altingiaceae</taxon>
        <taxon>Liquidambar</taxon>
    </lineage>
</organism>
<evidence type="ECO:0000313" key="3">
    <source>
        <dbReference type="Proteomes" id="UP001415857"/>
    </source>
</evidence>
<protein>
    <submittedName>
        <fullName evidence="2">Uncharacterized protein</fullName>
    </submittedName>
</protein>
<dbReference type="Proteomes" id="UP001415857">
    <property type="component" value="Unassembled WGS sequence"/>
</dbReference>
<comment type="caution">
    <text evidence="2">The sequence shown here is derived from an EMBL/GenBank/DDBJ whole genome shotgun (WGS) entry which is preliminary data.</text>
</comment>
<proteinExistence type="predicted"/>
<keyword evidence="1" id="KW-0472">Membrane</keyword>
<evidence type="ECO:0000256" key="1">
    <source>
        <dbReference type="SAM" id="Phobius"/>
    </source>
</evidence>
<accession>A0AAP0WXF3</accession>
<name>A0AAP0WXF3_LIQFO</name>
<keyword evidence="1" id="KW-1133">Transmembrane helix</keyword>
<keyword evidence="1" id="KW-0812">Transmembrane</keyword>
<dbReference type="EMBL" id="JBBPBK010000008">
    <property type="protein sequence ID" value="KAK9279160.1"/>
    <property type="molecule type" value="Genomic_DNA"/>
</dbReference>